<evidence type="ECO:0008006" key="4">
    <source>
        <dbReference type="Google" id="ProtNLM"/>
    </source>
</evidence>
<feature type="region of interest" description="Disordered" evidence="1">
    <location>
        <begin position="133"/>
        <end position="156"/>
    </location>
</feature>
<reference evidence="2 3" key="1">
    <citation type="submission" date="2019-05" db="EMBL/GenBank/DDBJ databases">
        <title>Comparative genomics and metabolomics analyses of clavulanic acid producing Streptomyces species provides insight into specialized metabolism and evolution of beta-lactam biosynthetic gene clusters.</title>
        <authorList>
            <person name="Moore M.A."/>
            <person name="Cruz-Morales P."/>
            <person name="Barona Gomez F."/>
            <person name="Kapil T."/>
        </authorList>
    </citation>
    <scope>NUCLEOTIDE SEQUENCE [LARGE SCALE GENOMIC DNA]</scope>
    <source>
        <strain evidence="2 3">NRRL 5741</strain>
    </source>
</reference>
<keyword evidence="3" id="KW-1185">Reference proteome</keyword>
<dbReference type="Proteomes" id="UP000419138">
    <property type="component" value="Unassembled WGS sequence"/>
</dbReference>
<dbReference type="AlphaFoldDB" id="A0A646KSW9"/>
<protein>
    <recommendedName>
        <fullName evidence="4">HEAT repeat domain-containing protein</fullName>
    </recommendedName>
</protein>
<comment type="caution">
    <text evidence="2">The sequence shown here is derived from an EMBL/GenBank/DDBJ whole genome shotgun (WGS) entry which is preliminary data.</text>
</comment>
<evidence type="ECO:0000313" key="3">
    <source>
        <dbReference type="Proteomes" id="UP000419138"/>
    </source>
</evidence>
<proteinExistence type="predicted"/>
<sequence length="156" mass="16840">MSDALVKAKDRIEDLLPLIERSEVLDEAITLYLDHCMAQADWTSDIARRAIAASSASEEIWDHVLAFMNEDQSSATRAADLVGALMEKFPNTLPGDAVGLLTPVLRDAGPELAEALGHALRPSRKSVNKLRRAMSGFSSPPAQRARNAAFKEGAGL</sequence>
<name>A0A646KSW9_STRJU</name>
<evidence type="ECO:0000256" key="1">
    <source>
        <dbReference type="SAM" id="MobiDB-lite"/>
    </source>
</evidence>
<dbReference type="RefSeq" id="WP_153526709.1">
    <property type="nucleotide sequence ID" value="NZ_JBEPDZ010000024.1"/>
</dbReference>
<organism evidence="2 3">
    <name type="scientific">Streptomyces jumonjinensis</name>
    <dbReference type="NCBI Taxonomy" id="1945"/>
    <lineage>
        <taxon>Bacteria</taxon>
        <taxon>Bacillati</taxon>
        <taxon>Actinomycetota</taxon>
        <taxon>Actinomycetes</taxon>
        <taxon>Kitasatosporales</taxon>
        <taxon>Streptomycetaceae</taxon>
        <taxon>Streptomyces</taxon>
    </lineage>
</organism>
<dbReference type="OrthoDB" id="470903at1883"/>
<evidence type="ECO:0000313" key="2">
    <source>
        <dbReference type="EMBL" id="MQT05343.1"/>
    </source>
</evidence>
<dbReference type="EMBL" id="VCLA01000201">
    <property type="protein sequence ID" value="MQT05343.1"/>
    <property type="molecule type" value="Genomic_DNA"/>
</dbReference>
<accession>A0A646KSW9</accession>
<gene>
    <name evidence="2" type="ORF">FF041_36150</name>
</gene>